<dbReference type="AlphaFoldDB" id="A0A9E3H8I2"/>
<organism evidence="1 2">
    <name type="scientific">Pelatocladus maniniholoensis HA4357-MV3</name>
    <dbReference type="NCBI Taxonomy" id="1117104"/>
    <lineage>
        <taxon>Bacteria</taxon>
        <taxon>Bacillati</taxon>
        <taxon>Cyanobacteriota</taxon>
        <taxon>Cyanophyceae</taxon>
        <taxon>Nostocales</taxon>
        <taxon>Nostocaceae</taxon>
        <taxon>Pelatocladus</taxon>
    </lineage>
</organism>
<accession>A0A9E3H8I2</accession>
<name>A0A9E3H8I2_9NOST</name>
<sequence length="49" mass="5403">MHKIWVEFALTAATSVHRGMVLSHPSTHSSLLDLVRQVIGDICFISAVK</sequence>
<proteinExistence type="predicted"/>
<reference evidence="1" key="2">
    <citation type="journal article" date="2022" name="Microbiol. Resour. Announc.">
        <title>Metagenome Sequencing to Explore Phylogenomics of Terrestrial Cyanobacteria.</title>
        <authorList>
            <person name="Ward R.D."/>
            <person name="Stajich J.E."/>
            <person name="Johansen J.R."/>
            <person name="Huntemann M."/>
            <person name="Clum A."/>
            <person name="Foster B."/>
            <person name="Foster B."/>
            <person name="Roux S."/>
            <person name="Palaniappan K."/>
            <person name="Varghese N."/>
            <person name="Mukherjee S."/>
            <person name="Reddy T.B.K."/>
            <person name="Daum C."/>
            <person name="Copeland A."/>
            <person name="Chen I.A."/>
            <person name="Ivanova N.N."/>
            <person name="Kyrpides N.C."/>
            <person name="Shapiro N."/>
            <person name="Eloe-Fadrosh E.A."/>
            <person name="Pietrasiak N."/>
        </authorList>
    </citation>
    <scope>NUCLEOTIDE SEQUENCE</scope>
    <source>
        <strain evidence="1">HA4357-MV3</strain>
    </source>
</reference>
<dbReference type="Proteomes" id="UP000813215">
    <property type="component" value="Unassembled WGS sequence"/>
</dbReference>
<comment type="caution">
    <text evidence="1">The sequence shown here is derived from an EMBL/GenBank/DDBJ whole genome shotgun (WGS) entry which is preliminary data.</text>
</comment>
<gene>
    <name evidence="1" type="ORF">KME28_13005</name>
</gene>
<dbReference type="EMBL" id="JAHHHW010000089">
    <property type="protein sequence ID" value="MBW4432616.1"/>
    <property type="molecule type" value="Genomic_DNA"/>
</dbReference>
<protein>
    <submittedName>
        <fullName evidence="1">Uncharacterized protein</fullName>
    </submittedName>
</protein>
<evidence type="ECO:0000313" key="2">
    <source>
        <dbReference type="Proteomes" id="UP000813215"/>
    </source>
</evidence>
<reference evidence="1" key="1">
    <citation type="submission" date="2021-05" db="EMBL/GenBank/DDBJ databases">
        <authorList>
            <person name="Pietrasiak N."/>
            <person name="Ward R."/>
            <person name="Stajich J.E."/>
            <person name="Kurbessoian T."/>
        </authorList>
    </citation>
    <scope>NUCLEOTIDE SEQUENCE</scope>
    <source>
        <strain evidence="1">HA4357-MV3</strain>
    </source>
</reference>
<evidence type="ECO:0000313" key="1">
    <source>
        <dbReference type="EMBL" id="MBW4432616.1"/>
    </source>
</evidence>